<keyword evidence="1" id="KW-0812">Transmembrane</keyword>
<gene>
    <name evidence="2" type="ORF">QBC46DRAFT_157535</name>
</gene>
<accession>A0AAN6NF54</accession>
<keyword evidence="1" id="KW-0472">Membrane</keyword>
<name>A0AAN6NF54_9PEZI</name>
<reference evidence="3" key="1">
    <citation type="journal article" date="2023" name="Mol. Phylogenet. Evol.">
        <title>Genome-scale phylogeny and comparative genomics of the fungal order Sordariales.</title>
        <authorList>
            <person name="Hensen N."/>
            <person name="Bonometti L."/>
            <person name="Westerberg I."/>
            <person name="Brannstrom I.O."/>
            <person name="Guillou S."/>
            <person name="Cros-Aarteil S."/>
            <person name="Calhoun S."/>
            <person name="Haridas S."/>
            <person name="Kuo A."/>
            <person name="Mondo S."/>
            <person name="Pangilinan J."/>
            <person name="Riley R."/>
            <person name="LaButti K."/>
            <person name="Andreopoulos B."/>
            <person name="Lipzen A."/>
            <person name="Chen C."/>
            <person name="Yan M."/>
            <person name="Daum C."/>
            <person name="Ng V."/>
            <person name="Clum A."/>
            <person name="Steindorff A."/>
            <person name="Ohm R.A."/>
            <person name="Martin F."/>
            <person name="Silar P."/>
            <person name="Natvig D.O."/>
            <person name="Lalanne C."/>
            <person name="Gautier V."/>
            <person name="Ament-Velasquez S.L."/>
            <person name="Kruys A."/>
            <person name="Hutchinson M.I."/>
            <person name="Powell A.J."/>
            <person name="Barry K."/>
            <person name="Miller A.N."/>
            <person name="Grigoriev I.V."/>
            <person name="Debuchy R."/>
            <person name="Gladieux P."/>
            <person name="Hiltunen Thoren M."/>
            <person name="Johannesson H."/>
        </authorList>
    </citation>
    <scope>NUCLEOTIDE SEQUENCE [LARGE SCALE GENOMIC DNA]</scope>
    <source>
        <strain evidence="3">CBS 340.73</strain>
    </source>
</reference>
<dbReference type="AlphaFoldDB" id="A0AAN6NF54"/>
<organism evidence="2 3">
    <name type="scientific">Diplogelasinospora grovesii</name>
    <dbReference type="NCBI Taxonomy" id="303347"/>
    <lineage>
        <taxon>Eukaryota</taxon>
        <taxon>Fungi</taxon>
        <taxon>Dikarya</taxon>
        <taxon>Ascomycota</taxon>
        <taxon>Pezizomycotina</taxon>
        <taxon>Sordariomycetes</taxon>
        <taxon>Sordariomycetidae</taxon>
        <taxon>Sordariales</taxon>
        <taxon>Diplogelasinosporaceae</taxon>
        <taxon>Diplogelasinospora</taxon>
    </lineage>
</organism>
<keyword evidence="1" id="KW-1133">Transmembrane helix</keyword>
<sequence>MNSWLSTFSLDSSILNDTRSAGGPCLNSMLKNIAHAERCNVGFSFILLCVRCSRRPSLAAYPTSLPFSTISRSWLRRCGCGCGNEDHFSGEKQVDLETLAYLRVVLSVLGSFLTAPRWRMRWAHFRFNSASSPLSIPFGFFTLYPFICTYPVLVLFILAHPAHTHSTPSTLSIWSELGSSIL</sequence>
<proteinExistence type="predicted"/>
<evidence type="ECO:0000313" key="2">
    <source>
        <dbReference type="EMBL" id="KAK3944634.1"/>
    </source>
</evidence>
<dbReference type="EMBL" id="MU853758">
    <property type="protein sequence ID" value="KAK3944634.1"/>
    <property type="molecule type" value="Genomic_DNA"/>
</dbReference>
<feature type="transmembrane region" description="Helical" evidence="1">
    <location>
        <begin position="98"/>
        <end position="115"/>
    </location>
</feature>
<feature type="transmembrane region" description="Helical" evidence="1">
    <location>
        <begin position="136"/>
        <end position="159"/>
    </location>
</feature>
<protein>
    <submittedName>
        <fullName evidence="2">Uncharacterized protein</fullName>
    </submittedName>
</protein>
<keyword evidence="3" id="KW-1185">Reference proteome</keyword>
<comment type="caution">
    <text evidence="2">The sequence shown here is derived from an EMBL/GenBank/DDBJ whole genome shotgun (WGS) entry which is preliminary data.</text>
</comment>
<evidence type="ECO:0000313" key="3">
    <source>
        <dbReference type="Proteomes" id="UP001303473"/>
    </source>
</evidence>
<dbReference type="Proteomes" id="UP001303473">
    <property type="component" value="Unassembled WGS sequence"/>
</dbReference>
<evidence type="ECO:0000256" key="1">
    <source>
        <dbReference type="SAM" id="Phobius"/>
    </source>
</evidence>